<comment type="caution">
    <text evidence="1">The sequence shown here is derived from an EMBL/GenBank/DDBJ whole genome shotgun (WGS) entry which is preliminary data.</text>
</comment>
<keyword evidence="2" id="KW-1185">Reference proteome</keyword>
<protein>
    <submittedName>
        <fullName evidence="1">Uncharacterized protein</fullName>
    </submittedName>
</protein>
<name>A0ABT1RU82_9FIRM</name>
<feature type="non-terminal residue" evidence="1">
    <location>
        <position position="76"/>
    </location>
</feature>
<sequence>MDVIPIPTDEAVREVENRLLGVETNITNWQRRQNANNNFSAVIPYDMELQRKETKEFLNDLTARDQRMMFTVLTLV</sequence>
<gene>
    <name evidence="1" type="ORF">NE619_18740</name>
</gene>
<organism evidence="1 2">
    <name type="scientific">Anaerovorax odorimutans</name>
    <dbReference type="NCBI Taxonomy" id="109327"/>
    <lineage>
        <taxon>Bacteria</taxon>
        <taxon>Bacillati</taxon>
        <taxon>Bacillota</taxon>
        <taxon>Clostridia</taxon>
        <taxon>Peptostreptococcales</taxon>
        <taxon>Anaerovoracaceae</taxon>
        <taxon>Anaerovorax</taxon>
    </lineage>
</organism>
<feature type="non-terminal residue" evidence="1">
    <location>
        <position position="1"/>
    </location>
</feature>
<accession>A0ABT1RU82</accession>
<evidence type="ECO:0000313" key="1">
    <source>
        <dbReference type="EMBL" id="MCQ4638765.1"/>
    </source>
</evidence>
<dbReference type="Proteomes" id="UP001524502">
    <property type="component" value="Unassembled WGS sequence"/>
</dbReference>
<evidence type="ECO:0000313" key="2">
    <source>
        <dbReference type="Proteomes" id="UP001524502"/>
    </source>
</evidence>
<reference evidence="1 2" key="1">
    <citation type="submission" date="2022-06" db="EMBL/GenBank/DDBJ databases">
        <title>Isolation of gut microbiota from human fecal samples.</title>
        <authorList>
            <person name="Pamer E.G."/>
            <person name="Barat B."/>
            <person name="Waligurski E."/>
            <person name="Medina S."/>
            <person name="Paddock L."/>
            <person name="Mostad J."/>
        </authorList>
    </citation>
    <scope>NUCLEOTIDE SEQUENCE [LARGE SCALE GENOMIC DNA]</scope>
    <source>
        <strain evidence="1 2">SL.3.17</strain>
    </source>
</reference>
<proteinExistence type="predicted"/>
<dbReference type="EMBL" id="JANFXK010000218">
    <property type="protein sequence ID" value="MCQ4638765.1"/>
    <property type="molecule type" value="Genomic_DNA"/>
</dbReference>
<dbReference type="RefSeq" id="WP_330640882.1">
    <property type="nucleotide sequence ID" value="NZ_JANFXK010000218.1"/>
</dbReference>